<reference evidence="1 2" key="1">
    <citation type="submission" date="2021-06" db="EMBL/GenBank/DDBJ databases">
        <title>Actinomycetes sequencing.</title>
        <authorList>
            <person name="Shan Q."/>
        </authorList>
    </citation>
    <scope>NUCLEOTIDE SEQUENCE [LARGE SCALE GENOMIC DNA]</scope>
    <source>
        <strain evidence="1 2">NEAU-G5</strain>
    </source>
</reference>
<dbReference type="EMBL" id="JAHKNI010000009">
    <property type="protein sequence ID" value="MBU3064915.1"/>
    <property type="molecule type" value="Genomic_DNA"/>
</dbReference>
<protein>
    <recommendedName>
        <fullName evidence="3">Antitoxin VbhA domain-containing protein</fullName>
    </recommendedName>
</protein>
<dbReference type="Proteomes" id="UP000733379">
    <property type="component" value="Unassembled WGS sequence"/>
</dbReference>
<proteinExistence type="predicted"/>
<name>A0ABS6B6E7_9NOCA</name>
<evidence type="ECO:0000313" key="2">
    <source>
        <dbReference type="Proteomes" id="UP000733379"/>
    </source>
</evidence>
<organism evidence="1 2">
    <name type="scientific">Nocardia albiluteola</name>
    <dbReference type="NCBI Taxonomy" id="2842303"/>
    <lineage>
        <taxon>Bacteria</taxon>
        <taxon>Bacillati</taxon>
        <taxon>Actinomycetota</taxon>
        <taxon>Actinomycetes</taxon>
        <taxon>Mycobacteriales</taxon>
        <taxon>Nocardiaceae</taxon>
        <taxon>Nocardia</taxon>
    </lineage>
</organism>
<evidence type="ECO:0008006" key="3">
    <source>
        <dbReference type="Google" id="ProtNLM"/>
    </source>
</evidence>
<keyword evidence="2" id="KW-1185">Reference proteome</keyword>
<accession>A0ABS6B6E7</accession>
<dbReference type="RefSeq" id="WP_215920556.1">
    <property type="nucleotide sequence ID" value="NZ_JAHKNI010000009.1"/>
</dbReference>
<evidence type="ECO:0000313" key="1">
    <source>
        <dbReference type="EMBL" id="MBU3064915.1"/>
    </source>
</evidence>
<sequence>MQDVEPGVLTGTAASWSGLISVETTELGLPLSVDVDRSELQRDPADLAAELVRLCGQAANRARLARRAELAEAGVTRDVLDRLGLATAEEVAEAEYAQEAEYEYVPRTWRSNGGV</sequence>
<comment type="caution">
    <text evidence="1">The sequence shown here is derived from an EMBL/GenBank/DDBJ whole genome shotgun (WGS) entry which is preliminary data.</text>
</comment>
<gene>
    <name evidence="1" type="ORF">KO481_25715</name>
</gene>